<dbReference type="Proteomes" id="UP000231638">
    <property type="component" value="Unassembled WGS sequence"/>
</dbReference>
<accession>A0A2D3W3U7</accession>
<proteinExistence type="predicted"/>
<reference evidence="2 3" key="1">
    <citation type="journal article" date="2017" name="Front. Microbiol.">
        <title>Comparative Genomic Analysis of the Class Epsilonproteobacteria and Proposed Reclassification to Epsilonbacteraeota (phyl. nov.).</title>
        <authorList>
            <person name="Waite D.W."/>
            <person name="Vanwonterghem I."/>
            <person name="Rinke C."/>
            <person name="Parks D.H."/>
            <person name="Zhang Y."/>
            <person name="Takai K."/>
            <person name="Sievert S.M."/>
            <person name="Simon J."/>
            <person name="Campbell B.J."/>
            <person name="Hanson T.E."/>
            <person name="Woyke T."/>
            <person name="Klotz M.G."/>
            <person name="Hugenholtz P."/>
        </authorList>
    </citation>
    <scope>NUCLEOTIDE SEQUENCE [LARGE SCALE GENOMIC DNA]</scope>
    <source>
        <strain evidence="2">UBA11420</strain>
    </source>
</reference>
<feature type="chain" id="PRO_5013554972" description="Penicillin-binding protein activator LpoB" evidence="1">
    <location>
        <begin position="22"/>
        <end position="275"/>
    </location>
</feature>
<evidence type="ECO:0008006" key="4">
    <source>
        <dbReference type="Google" id="ProtNLM"/>
    </source>
</evidence>
<protein>
    <recommendedName>
        <fullName evidence="4">Penicillin-binding protein activator LpoB</fullName>
    </recommendedName>
</protein>
<comment type="caution">
    <text evidence="2">The sequence shown here is derived from an EMBL/GenBank/DDBJ whole genome shotgun (WGS) entry which is preliminary data.</text>
</comment>
<feature type="signal peptide" evidence="1">
    <location>
        <begin position="1"/>
        <end position="21"/>
    </location>
</feature>
<dbReference type="STRING" id="366522.GCA_001548055_02475"/>
<name>A0A2D3W3U7_9BACT</name>
<evidence type="ECO:0000313" key="2">
    <source>
        <dbReference type="EMBL" id="DAB36041.1"/>
    </source>
</evidence>
<dbReference type="EMBL" id="DLUG01000183">
    <property type="protein sequence ID" value="DAB36041.1"/>
    <property type="molecule type" value="Genomic_DNA"/>
</dbReference>
<evidence type="ECO:0000313" key="3">
    <source>
        <dbReference type="Proteomes" id="UP000231638"/>
    </source>
</evidence>
<sequence length="275" mass="30298">MKRFSLKIVVALLLAECLAYAQVVPFDKSVVVMPLRYTYQVTREFYDEYARAESSLKGYAHEKGSASYDANYREGYYSGSASAQSKGSFDGKYDLKSKDESEFHASTDKVIVEKSFDSEKLTGMIESALSEGGVKLGMRNPEYMSAKTSEEAAKKAIAKRAGDYVLTGDIVKMQLGGIRKVPDGTHRRYAINATCKINIKITRVSDGTSVFARTFTGKGSKTFDARDYIPADEVVDMAVEEVAMQITAAVLGKRIPNPSESDAEYQDSPGKRLVE</sequence>
<gene>
    <name evidence="2" type="ORF">CFH80_06960</name>
</gene>
<organism evidence="2 3">
    <name type="scientific">Sulfurospirillum cavolei</name>
    <dbReference type="NCBI Taxonomy" id="366522"/>
    <lineage>
        <taxon>Bacteria</taxon>
        <taxon>Pseudomonadati</taxon>
        <taxon>Campylobacterota</taxon>
        <taxon>Epsilonproteobacteria</taxon>
        <taxon>Campylobacterales</taxon>
        <taxon>Sulfurospirillaceae</taxon>
        <taxon>Sulfurospirillum</taxon>
    </lineage>
</organism>
<dbReference type="AlphaFoldDB" id="A0A2D3W3U7"/>
<evidence type="ECO:0000256" key="1">
    <source>
        <dbReference type="SAM" id="SignalP"/>
    </source>
</evidence>
<keyword evidence="1" id="KW-0732">Signal</keyword>